<dbReference type="Pfam" id="PF20241">
    <property type="entry name" value="DUF6598"/>
    <property type="match status" value="1"/>
</dbReference>
<reference evidence="2 3" key="1">
    <citation type="journal article" date="2019" name="Sci. Rep.">
        <title>A high-quality genome of Eragrostis curvula grass provides insights into Poaceae evolution and supports new strategies to enhance forage quality.</title>
        <authorList>
            <person name="Carballo J."/>
            <person name="Santos B.A.C.M."/>
            <person name="Zappacosta D."/>
            <person name="Garbus I."/>
            <person name="Selva J.P."/>
            <person name="Gallo C.A."/>
            <person name="Diaz A."/>
            <person name="Albertini E."/>
            <person name="Caccamo M."/>
            <person name="Echenique V."/>
        </authorList>
    </citation>
    <scope>NUCLEOTIDE SEQUENCE [LARGE SCALE GENOMIC DNA]</scope>
    <source>
        <strain evidence="3">cv. Victoria</strain>
        <tissue evidence="2">Leaf</tissue>
    </source>
</reference>
<dbReference type="AlphaFoldDB" id="A0A5J9T5Y2"/>
<dbReference type="OrthoDB" id="691194at2759"/>
<feature type="non-terminal residue" evidence="2">
    <location>
        <position position="1"/>
    </location>
</feature>
<comment type="caution">
    <text evidence="2">The sequence shown here is derived from an EMBL/GenBank/DDBJ whole genome shotgun (WGS) entry which is preliminary data.</text>
</comment>
<dbReference type="PANTHER" id="PTHR33065:SF117">
    <property type="entry name" value="OS01G0590200 PROTEIN"/>
    <property type="match status" value="1"/>
</dbReference>
<keyword evidence="3" id="KW-1185">Reference proteome</keyword>
<proteinExistence type="predicted"/>
<dbReference type="InterPro" id="IPR046533">
    <property type="entry name" value="DUF6598"/>
</dbReference>
<sequence length="291" mass="32424">MALAPVYGEFQMEDTSPTTCGCKRFTNPKPSENYAASTMLQVFSLKFSGDFSNDQQPLPVYGFVAVRDDCELLRNYIFNRAREEAFDLSPDSRLLPLTLPVRGMSVWHKALVEISLKVKRKGSTCDNDDDVLVDLCIDFRWDRITREKKLKSRIECSFGALEMEYKFIKHGIEAVLEVGIPMELVGDHVIIIARSNGFKKIVTLYDAVVQAETAKVSYVLVASEGGRLYFGYLAVGARASGCTRIEVAKHGSYKGHVVLALGPNPCQKPRTCMIPFSVTFSTMGYFNDGSP</sequence>
<organism evidence="2 3">
    <name type="scientific">Eragrostis curvula</name>
    <name type="common">weeping love grass</name>
    <dbReference type="NCBI Taxonomy" id="38414"/>
    <lineage>
        <taxon>Eukaryota</taxon>
        <taxon>Viridiplantae</taxon>
        <taxon>Streptophyta</taxon>
        <taxon>Embryophyta</taxon>
        <taxon>Tracheophyta</taxon>
        <taxon>Spermatophyta</taxon>
        <taxon>Magnoliopsida</taxon>
        <taxon>Liliopsida</taxon>
        <taxon>Poales</taxon>
        <taxon>Poaceae</taxon>
        <taxon>PACMAD clade</taxon>
        <taxon>Chloridoideae</taxon>
        <taxon>Eragrostideae</taxon>
        <taxon>Eragrostidinae</taxon>
        <taxon>Eragrostis</taxon>
    </lineage>
</organism>
<protein>
    <recommendedName>
        <fullName evidence="1">DUF6598 domain-containing protein</fullName>
    </recommendedName>
</protein>
<feature type="domain" description="DUF6598" evidence="1">
    <location>
        <begin position="39"/>
        <end position="210"/>
    </location>
</feature>
<evidence type="ECO:0000313" key="3">
    <source>
        <dbReference type="Proteomes" id="UP000324897"/>
    </source>
</evidence>
<name>A0A5J9T5Y2_9POAL</name>
<dbReference type="Proteomes" id="UP000324897">
    <property type="component" value="Unassembled WGS sequence"/>
</dbReference>
<accession>A0A5J9T5Y2</accession>
<evidence type="ECO:0000259" key="1">
    <source>
        <dbReference type="Pfam" id="PF20241"/>
    </source>
</evidence>
<dbReference type="Gramene" id="TVU06378">
    <property type="protein sequence ID" value="TVU06378"/>
    <property type="gene ID" value="EJB05_49589"/>
</dbReference>
<gene>
    <name evidence="2" type="ORF">EJB05_49589</name>
</gene>
<dbReference type="PANTHER" id="PTHR33065">
    <property type="entry name" value="OS07G0486400 PROTEIN"/>
    <property type="match status" value="1"/>
</dbReference>
<evidence type="ECO:0000313" key="2">
    <source>
        <dbReference type="EMBL" id="TVU06378.1"/>
    </source>
</evidence>
<dbReference type="EMBL" id="RWGY01000051">
    <property type="protein sequence ID" value="TVU06378.1"/>
    <property type="molecule type" value="Genomic_DNA"/>
</dbReference>